<evidence type="ECO:0000313" key="2">
    <source>
        <dbReference type="EMBL" id="MCU4740827.1"/>
    </source>
</evidence>
<evidence type="ECO:0000256" key="1">
    <source>
        <dbReference type="SAM" id="Phobius"/>
    </source>
</evidence>
<feature type="transmembrane region" description="Helical" evidence="1">
    <location>
        <begin position="75"/>
        <end position="96"/>
    </location>
</feature>
<dbReference type="Proteomes" id="UP001320972">
    <property type="component" value="Unassembled WGS sequence"/>
</dbReference>
<feature type="transmembrane region" description="Helical" evidence="1">
    <location>
        <begin position="162"/>
        <end position="179"/>
    </location>
</feature>
<accession>A0AAP3E1D9</accession>
<protein>
    <submittedName>
        <fullName evidence="2">DUF63 family protein</fullName>
    </submittedName>
</protein>
<dbReference type="EMBL" id="JAOPKB010000003">
    <property type="protein sequence ID" value="MCU4972526.1"/>
    <property type="molecule type" value="Genomic_DNA"/>
</dbReference>
<comment type="caution">
    <text evidence="2">The sequence shown here is derived from an EMBL/GenBank/DDBJ whole genome shotgun (WGS) entry which is preliminary data.</text>
</comment>
<evidence type="ECO:0000313" key="5">
    <source>
        <dbReference type="Proteomes" id="UP001321018"/>
    </source>
</evidence>
<feature type="transmembrane region" description="Helical" evidence="1">
    <location>
        <begin position="41"/>
        <end position="60"/>
    </location>
</feature>
<keyword evidence="1" id="KW-0472">Membrane</keyword>
<keyword evidence="1" id="KW-0812">Transmembrane</keyword>
<keyword evidence="1" id="KW-1133">Transmembrane helix</keyword>
<sequence length="273" mass="29318">MVLPEGFALPPLFYLVPLVLVLAGVIALLWALEPPITDETVIAFAPWMMLGSTLHVLYRIDAFPSTLEPLFGSPTVYLTTAVVAGFTWIIGSFLYAAGLQRSIARFVGIGGTGFVSVFAMFALYLGWEMGTFNPFWPVISIVVAGIVTAVAWVALSLWFTEVAAVTSLTGVFVVFSHTLDGVTTAIGWDRIGVHEEVPASRYILEVGDMLPTADYIGGGWLFVLVKVGLALAIVGLFTDYVREEPRQARLVLGLVAAVGLGPGVHNVLLFIVT</sequence>
<dbReference type="InterPro" id="IPR002749">
    <property type="entry name" value="DUF63"/>
</dbReference>
<feature type="transmembrane region" description="Helical" evidence="1">
    <location>
        <begin position="219"/>
        <end position="238"/>
    </location>
</feature>
<dbReference type="AlphaFoldDB" id="A0AAP3E1D9"/>
<evidence type="ECO:0000313" key="3">
    <source>
        <dbReference type="EMBL" id="MCU4972526.1"/>
    </source>
</evidence>
<dbReference type="EMBL" id="JAOPKA010000002">
    <property type="protein sequence ID" value="MCU4740827.1"/>
    <property type="molecule type" value="Genomic_DNA"/>
</dbReference>
<evidence type="ECO:0000313" key="4">
    <source>
        <dbReference type="Proteomes" id="UP001320972"/>
    </source>
</evidence>
<feature type="transmembrane region" description="Helical" evidence="1">
    <location>
        <begin position="12"/>
        <end position="32"/>
    </location>
</feature>
<gene>
    <name evidence="3" type="ORF">OB955_07215</name>
    <name evidence="2" type="ORF">OB960_05360</name>
</gene>
<feature type="transmembrane region" description="Helical" evidence="1">
    <location>
        <begin position="103"/>
        <end position="123"/>
    </location>
</feature>
<name>A0AAP3E1D9_9EURY</name>
<reference evidence="2 4" key="1">
    <citation type="submission" date="2022-09" db="EMBL/GenBank/DDBJ databases">
        <title>Enrichment on poylsaccharides allowed isolation of novel metabolic and taxonomic groups of Haloarchaea.</title>
        <authorList>
            <person name="Sorokin D.Y."/>
            <person name="Elcheninov A.G."/>
            <person name="Khizhniak T.V."/>
            <person name="Kolganova T.V."/>
            <person name="Kublanov I.V."/>
        </authorList>
    </citation>
    <scope>NUCLEOTIDE SEQUENCE</scope>
    <source>
        <strain evidence="3 4">AArc-m2/3/4</strain>
        <strain evidence="2">AArc-xg1-1</strain>
    </source>
</reference>
<proteinExistence type="predicted"/>
<feature type="transmembrane region" description="Helical" evidence="1">
    <location>
        <begin position="250"/>
        <end position="272"/>
    </location>
</feature>
<dbReference type="Proteomes" id="UP001321018">
    <property type="component" value="Unassembled WGS sequence"/>
</dbReference>
<dbReference type="Pfam" id="PF01889">
    <property type="entry name" value="DUF63"/>
    <property type="match status" value="1"/>
</dbReference>
<dbReference type="RefSeq" id="WP_338002665.1">
    <property type="nucleotide sequence ID" value="NZ_JAOPKA010000002.1"/>
</dbReference>
<dbReference type="PANTHER" id="PTHR40700:SF1">
    <property type="entry name" value="DUF63 DOMAIN-CONTAINING PROTEIN"/>
    <property type="match status" value="1"/>
</dbReference>
<organism evidence="2 5">
    <name type="scientific">Natronoglomus mannanivorans</name>
    <dbReference type="NCBI Taxonomy" id="2979990"/>
    <lineage>
        <taxon>Archaea</taxon>
        <taxon>Methanobacteriati</taxon>
        <taxon>Methanobacteriota</taxon>
        <taxon>Stenosarchaea group</taxon>
        <taxon>Halobacteria</taxon>
        <taxon>Halobacteriales</taxon>
        <taxon>Natrialbaceae</taxon>
        <taxon>Natronoglomus</taxon>
    </lineage>
</organism>
<dbReference type="PANTHER" id="PTHR40700">
    <property type="entry name" value="HYPOTHETICAL MEMBRANE PROTEIN, CONSERVED, DUF63 FAMILY"/>
    <property type="match status" value="1"/>
</dbReference>
<feature type="transmembrane region" description="Helical" evidence="1">
    <location>
        <begin position="135"/>
        <end position="155"/>
    </location>
</feature>
<keyword evidence="4" id="KW-1185">Reference proteome</keyword>